<keyword evidence="1" id="KW-0812">Transmembrane</keyword>
<keyword evidence="1" id="KW-1133">Transmembrane helix</keyword>
<accession>A0AAV2QDL0</accession>
<keyword evidence="2" id="KW-0732">Signal</keyword>
<reference evidence="3 4" key="1">
    <citation type="submission" date="2024-05" db="EMBL/GenBank/DDBJ databases">
        <authorList>
            <person name="Wallberg A."/>
        </authorList>
    </citation>
    <scope>NUCLEOTIDE SEQUENCE [LARGE SCALE GENOMIC DNA]</scope>
</reference>
<keyword evidence="4" id="KW-1185">Reference proteome</keyword>
<proteinExistence type="predicted"/>
<sequence>VFTMCQRLQLMVYMGLALISLVSATDSNEDGSTVLSRTKRFLYLPITDLLNYQTTVQLGFMILMLTVIIGLWVQRYGIDGGPTFRMDDISKIFRSRTGKAESWTDEWYGWMPVLNNLVQAMDKYEDTYRQATKDSYTYY</sequence>
<dbReference type="AlphaFoldDB" id="A0AAV2QDL0"/>
<comment type="caution">
    <text evidence="3">The sequence shown here is derived from an EMBL/GenBank/DDBJ whole genome shotgun (WGS) entry which is preliminary data.</text>
</comment>
<evidence type="ECO:0000256" key="1">
    <source>
        <dbReference type="SAM" id="Phobius"/>
    </source>
</evidence>
<name>A0AAV2QDL0_MEGNR</name>
<gene>
    <name evidence="3" type="ORF">MNOR_LOCUS9979</name>
</gene>
<evidence type="ECO:0000313" key="4">
    <source>
        <dbReference type="Proteomes" id="UP001497623"/>
    </source>
</evidence>
<feature type="transmembrane region" description="Helical" evidence="1">
    <location>
        <begin position="54"/>
        <end position="73"/>
    </location>
</feature>
<feature type="chain" id="PRO_5043830858" evidence="2">
    <location>
        <begin position="25"/>
        <end position="139"/>
    </location>
</feature>
<dbReference type="EMBL" id="CAXKWB010004945">
    <property type="protein sequence ID" value="CAL4075843.1"/>
    <property type="molecule type" value="Genomic_DNA"/>
</dbReference>
<feature type="non-terminal residue" evidence="3">
    <location>
        <position position="1"/>
    </location>
</feature>
<organism evidence="3 4">
    <name type="scientific">Meganyctiphanes norvegica</name>
    <name type="common">Northern krill</name>
    <name type="synonym">Thysanopoda norvegica</name>
    <dbReference type="NCBI Taxonomy" id="48144"/>
    <lineage>
        <taxon>Eukaryota</taxon>
        <taxon>Metazoa</taxon>
        <taxon>Ecdysozoa</taxon>
        <taxon>Arthropoda</taxon>
        <taxon>Crustacea</taxon>
        <taxon>Multicrustacea</taxon>
        <taxon>Malacostraca</taxon>
        <taxon>Eumalacostraca</taxon>
        <taxon>Eucarida</taxon>
        <taxon>Euphausiacea</taxon>
        <taxon>Euphausiidae</taxon>
        <taxon>Meganyctiphanes</taxon>
    </lineage>
</organism>
<evidence type="ECO:0000256" key="2">
    <source>
        <dbReference type="SAM" id="SignalP"/>
    </source>
</evidence>
<dbReference type="Proteomes" id="UP001497623">
    <property type="component" value="Unassembled WGS sequence"/>
</dbReference>
<feature type="signal peptide" evidence="2">
    <location>
        <begin position="1"/>
        <end position="24"/>
    </location>
</feature>
<evidence type="ECO:0000313" key="3">
    <source>
        <dbReference type="EMBL" id="CAL4075843.1"/>
    </source>
</evidence>
<keyword evidence="1" id="KW-0472">Membrane</keyword>
<protein>
    <submittedName>
        <fullName evidence="3">Uncharacterized protein</fullName>
    </submittedName>
</protein>